<feature type="domain" description="Protein kinase" evidence="7">
    <location>
        <begin position="23"/>
        <end position="311"/>
    </location>
</feature>
<reference evidence="8" key="2">
    <citation type="submission" date="2018-10" db="UniProtKB">
        <authorList>
            <consortium name="EnsemblPlants"/>
        </authorList>
    </citation>
    <scope>IDENTIFICATION</scope>
</reference>
<comment type="similarity">
    <text evidence="6">Belongs to the protein kinase superfamily.</text>
</comment>
<organism evidence="8">
    <name type="scientific">Triticum aestivum</name>
    <name type="common">Wheat</name>
    <dbReference type="NCBI Taxonomy" id="4565"/>
    <lineage>
        <taxon>Eukaryota</taxon>
        <taxon>Viridiplantae</taxon>
        <taxon>Streptophyta</taxon>
        <taxon>Embryophyta</taxon>
        <taxon>Tracheophyta</taxon>
        <taxon>Spermatophyta</taxon>
        <taxon>Magnoliopsida</taxon>
        <taxon>Liliopsida</taxon>
        <taxon>Poales</taxon>
        <taxon>Poaceae</taxon>
        <taxon>BOP clade</taxon>
        <taxon>Pooideae</taxon>
        <taxon>Triticodae</taxon>
        <taxon>Triticeae</taxon>
        <taxon>Triticinae</taxon>
        <taxon>Triticum</taxon>
    </lineage>
</organism>
<dbReference type="AlphaFoldDB" id="A0A3B6BX83"/>
<evidence type="ECO:0000313" key="9">
    <source>
        <dbReference type="Proteomes" id="UP000019116"/>
    </source>
</evidence>
<dbReference type="FunFam" id="1.10.510.10:FF:000870">
    <property type="entry name" value="OSJNBa0016N04.16-like protein"/>
    <property type="match status" value="1"/>
</dbReference>
<evidence type="ECO:0000256" key="3">
    <source>
        <dbReference type="ARBA" id="ARBA00022777"/>
    </source>
</evidence>
<keyword evidence="1" id="KW-0808">Transferase</keyword>
<evidence type="ECO:0000256" key="2">
    <source>
        <dbReference type="ARBA" id="ARBA00022741"/>
    </source>
</evidence>
<proteinExistence type="inferred from homology"/>
<dbReference type="GO" id="GO:0004674">
    <property type="term" value="F:protein serine/threonine kinase activity"/>
    <property type="evidence" value="ECO:0007669"/>
    <property type="project" value="UniProtKB-KW"/>
</dbReference>
<dbReference type="Gramene" id="TraesWEE_scaffold_011821_01G000600.1">
    <property type="protein sequence ID" value="TraesWEE_scaffold_011821_01G000600.1"/>
    <property type="gene ID" value="TraesWEE_scaffold_011821_01G000600"/>
</dbReference>
<reference evidence="8" key="1">
    <citation type="submission" date="2018-08" db="EMBL/GenBank/DDBJ databases">
        <authorList>
            <person name="Rossello M."/>
        </authorList>
    </citation>
    <scope>NUCLEOTIDE SEQUENCE [LARGE SCALE GENOMIC DNA]</scope>
    <source>
        <strain evidence="8">cv. Chinese Spring</strain>
    </source>
</reference>
<dbReference type="SUPFAM" id="SSF56112">
    <property type="entry name" value="Protein kinase-like (PK-like)"/>
    <property type="match status" value="1"/>
</dbReference>
<dbReference type="Gene3D" id="1.10.510.10">
    <property type="entry name" value="Transferase(Phosphotransferase) domain 1"/>
    <property type="match status" value="1"/>
</dbReference>
<dbReference type="Gramene" id="TraesCS2B02G026800.1">
    <property type="protein sequence ID" value="TraesCS2B02G026800.1"/>
    <property type="gene ID" value="TraesCS2B02G026800"/>
</dbReference>
<protein>
    <recommendedName>
        <fullName evidence="7">Protein kinase domain-containing protein</fullName>
    </recommendedName>
</protein>
<dbReference type="Gene3D" id="3.30.200.20">
    <property type="entry name" value="Phosphorylase Kinase, domain 1"/>
    <property type="match status" value="1"/>
</dbReference>
<dbReference type="Gramene" id="TraesCLE_scaffold_000495_01G001300.1">
    <property type="protein sequence ID" value="TraesCLE_scaffold_000495_01G001300.1"/>
    <property type="gene ID" value="TraesCLE_scaffold_000495_01G001300"/>
</dbReference>
<dbReference type="InterPro" id="IPR017441">
    <property type="entry name" value="Protein_kinase_ATP_BS"/>
</dbReference>
<dbReference type="PROSITE" id="PS00108">
    <property type="entry name" value="PROTEIN_KINASE_ST"/>
    <property type="match status" value="1"/>
</dbReference>
<dbReference type="PIRSF" id="PIRSF000654">
    <property type="entry name" value="Integrin-linked_kinase"/>
    <property type="match status" value="1"/>
</dbReference>
<dbReference type="InterPro" id="IPR008271">
    <property type="entry name" value="Ser/Thr_kinase_AS"/>
</dbReference>
<sequence length="354" mass="40282">MDDVCAEPRLLPFQLLKEITNDFSTDMKVGEGSFGEVYKGEQKNGQMIAVKVLHPISRLGNKEFEKEYQNLATVQHKNIVRLVGYSHETFGEFRHFEGRSLFIETIKRALCFKYMEHGSLDRFLADESSGHDWRTRFAIIKGICQGLKHLQEELNPPMYHLDLKPANILLDENMVPKIADFGLSRLFGGEQTQMTNTRIGTIGFIPPEFIDAGVISIKFDIYSLGMVIIKIMTGPDGYFRSAEMSPQQFVELEHVKWKNKLQTTSVYMLELYCKQVKSCLEIAVSCVDVDRHKRPSIGVVIARLNETETAVKLLGALMNDRGSSMYKAINFPRKQAKKKYASSGKVQLAIENNR</sequence>
<evidence type="ECO:0000259" key="7">
    <source>
        <dbReference type="PROSITE" id="PS50011"/>
    </source>
</evidence>
<accession>A0A3B6BX83</accession>
<evidence type="ECO:0000313" key="8">
    <source>
        <dbReference type="EnsemblPlants" id="TraesCS2B02G026800.1"/>
    </source>
</evidence>
<keyword evidence="9" id="KW-1185">Reference proteome</keyword>
<dbReference type="Gramene" id="TraesCS2B03G0056000.1">
    <property type="protein sequence ID" value="TraesCS2B03G0056000.1.CDS"/>
    <property type="gene ID" value="TraesCS2B03G0056000"/>
</dbReference>
<evidence type="ECO:0000256" key="1">
    <source>
        <dbReference type="ARBA" id="ARBA00022679"/>
    </source>
</evidence>
<dbReference type="PANTHER" id="PTHR45707">
    <property type="entry name" value="C2 CALCIUM/LIPID-BINDING PLANT PHOSPHORIBOSYLTRANSFERASE FAMILY PROTEIN"/>
    <property type="match status" value="1"/>
</dbReference>
<evidence type="ECO:0000256" key="4">
    <source>
        <dbReference type="ARBA" id="ARBA00022840"/>
    </source>
</evidence>
<keyword evidence="6" id="KW-0723">Serine/threonine-protein kinase</keyword>
<dbReference type="Proteomes" id="UP000019116">
    <property type="component" value="Chromosome 2B"/>
</dbReference>
<dbReference type="PROSITE" id="PS50011">
    <property type="entry name" value="PROTEIN_KINASE_DOM"/>
    <property type="match status" value="1"/>
</dbReference>
<dbReference type="InterPro" id="IPR000719">
    <property type="entry name" value="Prot_kinase_dom"/>
</dbReference>
<dbReference type="PANTHER" id="PTHR45707:SF76">
    <property type="entry name" value="PROTEIN KINASE DOMAIN-CONTAINING PROTEIN"/>
    <property type="match status" value="1"/>
</dbReference>
<dbReference type="SMR" id="A0A3B6BX83"/>
<dbReference type="GO" id="GO:0005524">
    <property type="term" value="F:ATP binding"/>
    <property type="evidence" value="ECO:0007669"/>
    <property type="project" value="UniProtKB-UniRule"/>
</dbReference>
<name>A0A3B6BX83_WHEAT</name>
<dbReference type="STRING" id="4565.A0A3B6BX83"/>
<evidence type="ECO:0000256" key="5">
    <source>
        <dbReference type="PROSITE-ProRule" id="PRU10141"/>
    </source>
</evidence>
<keyword evidence="2 5" id="KW-0547">Nucleotide-binding</keyword>
<dbReference type="EnsemblPlants" id="TraesCS2B02G026800.1">
    <property type="protein sequence ID" value="TraesCS2B02G026800.1"/>
    <property type="gene ID" value="TraesCS2B02G026800"/>
</dbReference>
<dbReference type="Pfam" id="PF00069">
    <property type="entry name" value="Pkinase"/>
    <property type="match status" value="1"/>
</dbReference>
<evidence type="ECO:0000256" key="6">
    <source>
        <dbReference type="RuleBase" id="RU000304"/>
    </source>
</evidence>
<feature type="binding site" evidence="5">
    <location>
        <position position="51"/>
    </location>
    <ligand>
        <name>ATP</name>
        <dbReference type="ChEBI" id="CHEBI:30616"/>
    </ligand>
</feature>
<dbReference type="OrthoDB" id="682106at2759"/>
<dbReference type="PROSITE" id="PS00107">
    <property type="entry name" value="PROTEIN_KINASE_ATP"/>
    <property type="match status" value="1"/>
</dbReference>
<keyword evidence="4 5" id="KW-0067">ATP-binding</keyword>
<dbReference type="InterPro" id="IPR011009">
    <property type="entry name" value="Kinase-like_dom_sf"/>
</dbReference>
<dbReference type="SMART" id="SM00220">
    <property type="entry name" value="S_TKc"/>
    <property type="match status" value="1"/>
</dbReference>
<keyword evidence="3" id="KW-0418">Kinase</keyword>